<keyword evidence="18" id="KW-1185">Reference proteome</keyword>
<dbReference type="Gene3D" id="2.170.130.10">
    <property type="entry name" value="TonB-dependent receptor, plug domain"/>
    <property type="match status" value="1"/>
</dbReference>
<dbReference type="InterPro" id="IPR012910">
    <property type="entry name" value="Plug_dom"/>
</dbReference>
<proteinExistence type="inferred from homology"/>
<dbReference type="OrthoDB" id="9775095at2"/>
<comment type="caution">
    <text evidence="17">The sequence shown here is derived from an EMBL/GenBank/DDBJ whole genome shotgun (WGS) entry which is preliminary data.</text>
</comment>
<feature type="chain" id="PRO_5014825494" evidence="14">
    <location>
        <begin position="22"/>
        <end position="730"/>
    </location>
</feature>
<evidence type="ECO:0000256" key="10">
    <source>
        <dbReference type="ARBA" id="ARBA00023136"/>
    </source>
</evidence>
<name>A0A2M9R7F6_9FLAO</name>
<keyword evidence="6 14" id="KW-0732">Signal</keyword>
<dbReference type="PANTHER" id="PTHR32552">
    <property type="entry name" value="FERRICHROME IRON RECEPTOR-RELATED"/>
    <property type="match status" value="1"/>
</dbReference>
<reference evidence="17 18" key="1">
    <citation type="submission" date="2017-06" db="EMBL/GenBank/DDBJ databases">
        <title>Description of Avrilella dinanensis gen. nov. sp. nov.</title>
        <authorList>
            <person name="Leyer C."/>
            <person name="Sassi M."/>
            <person name="Minet J."/>
            <person name="Kayal S."/>
            <person name="Cattoir V."/>
        </authorList>
    </citation>
    <scope>NUCLEOTIDE SEQUENCE [LARGE SCALE GENOMIC DNA]</scope>
    <source>
        <strain evidence="17 18">UR159</strain>
    </source>
</reference>
<evidence type="ECO:0000256" key="1">
    <source>
        <dbReference type="ARBA" id="ARBA00004571"/>
    </source>
</evidence>
<evidence type="ECO:0000313" key="18">
    <source>
        <dbReference type="Proteomes" id="UP000231960"/>
    </source>
</evidence>
<evidence type="ECO:0000256" key="2">
    <source>
        <dbReference type="ARBA" id="ARBA00022448"/>
    </source>
</evidence>
<dbReference type="Proteomes" id="UP000231960">
    <property type="component" value="Unassembled WGS sequence"/>
</dbReference>
<evidence type="ECO:0000256" key="4">
    <source>
        <dbReference type="ARBA" id="ARBA00022496"/>
    </source>
</evidence>
<evidence type="ECO:0000256" key="8">
    <source>
        <dbReference type="ARBA" id="ARBA00023065"/>
    </source>
</evidence>
<evidence type="ECO:0000256" key="9">
    <source>
        <dbReference type="ARBA" id="ARBA00023077"/>
    </source>
</evidence>
<dbReference type="RefSeq" id="WP_100678341.1">
    <property type="nucleotide sequence ID" value="NZ_NIPO01000001.1"/>
</dbReference>
<dbReference type="Pfam" id="PF00593">
    <property type="entry name" value="TonB_dep_Rec_b-barrel"/>
    <property type="match status" value="1"/>
</dbReference>
<dbReference type="InterPro" id="IPR037066">
    <property type="entry name" value="Plug_dom_sf"/>
</dbReference>
<keyword evidence="5 12" id="KW-0812">Transmembrane</keyword>
<dbReference type="PANTHER" id="PTHR32552:SF68">
    <property type="entry name" value="FERRICHROME OUTER MEMBRANE TRANSPORTER_PHAGE RECEPTOR"/>
    <property type="match status" value="1"/>
</dbReference>
<evidence type="ECO:0000256" key="6">
    <source>
        <dbReference type="ARBA" id="ARBA00022729"/>
    </source>
</evidence>
<evidence type="ECO:0000256" key="5">
    <source>
        <dbReference type="ARBA" id="ARBA00022692"/>
    </source>
</evidence>
<dbReference type="AlphaFoldDB" id="A0A2M9R7F6"/>
<evidence type="ECO:0000256" key="3">
    <source>
        <dbReference type="ARBA" id="ARBA00022452"/>
    </source>
</evidence>
<sequence length="730" mass="81199">MKSKYLILGTLMLATVTTSFAQEKQPDSLQTELDEIIIHIQNNNSKHSSKMPLKNIEDPQVYNVINAGLMENQMIFTLEDAFNNVPGLQMMWKSTGRAGDGGTFVNLRGFSTNNSLRNGLSGIVSTELDAFNIEKVEIIKGPSATLFGGILTTYGGVINRVTKKPFDFYKGSVTLSGGSNDYRRGHFDINLPLRDDNKLLFRMNTAYVNEKSFQPNIFNRQFAFSPVLSFIPSDKLRIDVEFEHFNRTSVGEQMFFLYDNPIALGLDGKDIRDLGADYNQSYWGKGLTTKSISTNFFGTVNYKFSDNIISTTSVSTSYSFSHGYGPYIYLISNASLLQDPDAVGNSLLLSSQSTDNSKSKTLEIQQNFNFNFKIGNMENKLLVGLDYLRKDDDIHFYNVTGVAAHPVGSSLPFDGNTFNKSTVDLAMQENGWHYPSVGVIQTYSAYIANVLNVTPRFNLLASLRADQMEADDAVSWSGNVEGYSQLFFSPKFGAVYQVIPQELSLFANYQNSFTNLGYITVDDQFTQELGDPEQANQIEAGIKTDLFNGRLSATLSAYQIKVENTLLTRGYIDGIAISEQSGELESKGVEIDVKAYPVDGLTIVAGFSYNESKYIEAASDVKNLRPNTAGSPLLANFYIGYEFQNTLKGIGLGLGGNYANENKIYNSSEFGVFSLPSYFVLNANAYYDTKQWRFAIRANNLTDEQYWIGFTTANPQRPLSVIGSVTYKLN</sequence>
<evidence type="ECO:0000259" key="15">
    <source>
        <dbReference type="Pfam" id="PF00593"/>
    </source>
</evidence>
<evidence type="ECO:0000259" key="16">
    <source>
        <dbReference type="Pfam" id="PF07715"/>
    </source>
</evidence>
<keyword evidence="3 12" id="KW-1134">Transmembrane beta strand</keyword>
<keyword evidence="8" id="KW-0406">Ion transport</keyword>
<comment type="subcellular location">
    <subcellularLocation>
        <location evidence="1 12">Cell outer membrane</location>
        <topology evidence="1 12">Multi-pass membrane protein</topology>
    </subcellularLocation>
</comment>
<protein>
    <submittedName>
        <fullName evidence="17">Uncharacterized protein</fullName>
    </submittedName>
</protein>
<evidence type="ECO:0000313" key="17">
    <source>
        <dbReference type="EMBL" id="PJR04784.1"/>
    </source>
</evidence>
<evidence type="ECO:0000256" key="13">
    <source>
        <dbReference type="RuleBase" id="RU003357"/>
    </source>
</evidence>
<dbReference type="PROSITE" id="PS52016">
    <property type="entry name" value="TONB_DEPENDENT_REC_3"/>
    <property type="match status" value="1"/>
</dbReference>
<feature type="domain" description="TonB-dependent receptor plug" evidence="16">
    <location>
        <begin position="57"/>
        <end position="149"/>
    </location>
</feature>
<dbReference type="InterPro" id="IPR039426">
    <property type="entry name" value="TonB-dep_rcpt-like"/>
</dbReference>
<keyword evidence="2 12" id="KW-0813">Transport</keyword>
<comment type="similarity">
    <text evidence="12 13">Belongs to the TonB-dependent receptor family.</text>
</comment>
<keyword evidence="11 12" id="KW-0998">Cell outer membrane</keyword>
<dbReference type="GO" id="GO:0009279">
    <property type="term" value="C:cell outer membrane"/>
    <property type="evidence" value="ECO:0007669"/>
    <property type="project" value="UniProtKB-SubCell"/>
</dbReference>
<organism evidence="17 18">
    <name type="scientific">Avrilella dinanensis</name>
    <dbReference type="NCBI Taxonomy" id="2008672"/>
    <lineage>
        <taxon>Bacteria</taxon>
        <taxon>Pseudomonadati</taxon>
        <taxon>Bacteroidota</taxon>
        <taxon>Flavobacteriia</taxon>
        <taxon>Flavobacteriales</taxon>
        <taxon>Flavobacteriaceae</taxon>
        <taxon>Avrilella</taxon>
    </lineage>
</organism>
<keyword evidence="9 13" id="KW-0798">TonB box</keyword>
<dbReference type="SUPFAM" id="SSF56935">
    <property type="entry name" value="Porins"/>
    <property type="match status" value="1"/>
</dbReference>
<dbReference type="InterPro" id="IPR000531">
    <property type="entry name" value="Beta-barrel_TonB"/>
</dbReference>
<dbReference type="EMBL" id="NIPO01000001">
    <property type="protein sequence ID" value="PJR04784.1"/>
    <property type="molecule type" value="Genomic_DNA"/>
</dbReference>
<keyword evidence="7" id="KW-0408">Iron</keyword>
<dbReference type="CDD" id="cd01347">
    <property type="entry name" value="ligand_gated_channel"/>
    <property type="match status" value="1"/>
</dbReference>
<keyword evidence="4" id="KW-0410">Iron transport</keyword>
<feature type="domain" description="TonB-dependent receptor-like beta-barrel" evidence="15">
    <location>
        <begin position="261"/>
        <end position="701"/>
    </location>
</feature>
<gene>
    <name evidence="17" type="ORF">CDL10_09715</name>
</gene>
<feature type="signal peptide" evidence="14">
    <location>
        <begin position="1"/>
        <end position="21"/>
    </location>
</feature>
<accession>A0A2M9R7F6</accession>
<evidence type="ECO:0000256" key="11">
    <source>
        <dbReference type="ARBA" id="ARBA00023237"/>
    </source>
</evidence>
<evidence type="ECO:0000256" key="12">
    <source>
        <dbReference type="PROSITE-ProRule" id="PRU01360"/>
    </source>
</evidence>
<keyword evidence="10 12" id="KW-0472">Membrane</keyword>
<evidence type="ECO:0000256" key="7">
    <source>
        <dbReference type="ARBA" id="ARBA00023004"/>
    </source>
</evidence>
<evidence type="ECO:0000256" key="14">
    <source>
        <dbReference type="SAM" id="SignalP"/>
    </source>
</evidence>
<dbReference type="GO" id="GO:0015344">
    <property type="term" value="F:siderophore uptake transmembrane transporter activity"/>
    <property type="evidence" value="ECO:0007669"/>
    <property type="project" value="TreeGrafter"/>
</dbReference>
<dbReference type="Gene3D" id="2.40.170.20">
    <property type="entry name" value="TonB-dependent receptor, beta-barrel domain"/>
    <property type="match status" value="1"/>
</dbReference>
<dbReference type="InterPro" id="IPR036942">
    <property type="entry name" value="Beta-barrel_TonB_sf"/>
</dbReference>
<dbReference type="Pfam" id="PF07715">
    <property type="entry name" value="Plug"/>
    <property type="match status" value="1"/>
</dbReference>